<proteinExistence type="predicted"/>
<keyword evidence="3" id="KW-1185">Reference proteome</keyword>
<reference evidence="2 3" key="1">
    <citation type="submission" date="2024-07" db="EMBL/GenBank/DDBJ databases">
        <title>Section-level genome sequencing and comparative genomics of Aspergillus sections Usti and Cavernicolus.</title>
        <authorList>
            <consortium name="Lawrence Berkeley National Laboratory"/>
            <person name="Nybo J.L."/>
            <person name="Vesth T.C."/>
            <person name="Theobald S."/>
            <person name="Frisvad J.C."/>
            <person name="Larsen T.O."/>
            <person name="Kjaerboelling I."/>
            <person name="Rothschild-Mancinelli K."/>
            <person name="Lyhne E.K."/>
            <person name="Kogle M.E."/>
            <person name="Barry K."/>
            <person name="Clum A."/>
            <person name="Na H."/>
            <person name="Ledsgaard L."/>
            <person name="Lin J."/>
            <person name="Lipzen A."/>
            <person name="Kuo A."/>
            <person name="Riley R."/>
            <person name="Mondo S."/>
            <person name="LaButti K."/>
            <person name="Haridas S."/>
            <person name="Pangalinan J."/>
            <person name="Salamov A.A."/>
            <person name="Simmons B.A."/>
            <person name="Magnuson J.K."/>
            <person name="Chen J."/>
            <person name="Drula E."/>
            <person name="Henrissat B."/>
            <person name="Wiebenga A."/>
            <person name="Lubbers R.J."/>
            <person name="Gomes A.C."/>
            <person name="Macurrencykelacurrency M.R."/>
            <person name="Stajich J."/>
            <person name="Grigoriev I.V."/>
            <person name="Mortensen U.H."/>
            <person name="De vries R.P."/>
            <person name="Baker S.E."/>
            <person name="Andersen M.R."/>
        </authorList>
    </citation>
    <scope>NUCLEOTIDE SEQUENCE [LARGE SCALE GENOMIC DNA]</scope>
    <source>
        <strain evidence="2 3">CBS 756.74</strain>
    </source>
</reference>
<name>A0ABR4L2U2_9EURO</name>
<accession>A0ABR4L2U2</accession>
<dbReference type="Proteomes" id="UP001610444">
    <property type="component" value="Unassembled WGS sequence"/>
</dbReference>
<gene>
    <name evidence="2" type="ORF">BJX68DRAFT_140085</name>
</gene>
<evidence type="ECO:0000256" key="1">
    <source>
        <dbReference type="SAM" id="MobiDB-lite"/>
    </source>
</evidence>
<comment type="caution">
    <text evidence="2">The sequence shown here is derived from an EMBL/GenBank/DDBJ whole genome shotgun (WGS) entry which is preliminary data.</text>
</comment>
<dbReference type="RefSeq" id="XP_070903641.1">
    <property type="nucleotide sequence ID" value="XM_071036454.1"/>
</dbReference>
<feature type="region of interest" description="Disordered" evidence="1">
    <location>
        <begin position="135"/>
        <end position="156"/>
    </location>
</feature>
<evidence type="ECO:0000313" key="2">
    <source>
        <dbReference type="EMBL" id="KAL2858677.1"/>
    </source>
</evidence>
<dbReference type="GeneID" id="98151618"/>
<dbReference type="EMBL" id="JBFXLR010000004">
    <property type="protein sequence ID" value="KAL2858677.1"/>
    <property type="molecule type" value="Genomic_DNA"/>
</dbReference>
<evidence type="ECO:0000313" key="3">
    <source>
        <dbReference type="Proteomes" id="UP001610444"/>
    </source>
</evidence>
<protein>
    <submittedName>
        <fullName evidence="2">Uncharacterized protein</fullName>
    </submittedName>
</protein>
<organism evidence="2 3">
    <name type="scientific">Aspergillus pseudodeflectus</name>
    <dbReference type="NCBI Taxonomy" id="176178"/>
    <lineage>
        <taxon>Eukaryota</taxon>
        <taxon>Fungi</taxon>
        <taxon>Dikarya</taxon>
        <taxon>Ascomycota</taxon>
        <taxon>Pezizomycotina</taxon>
        <taxon>Eurotiomycetes</taxon>
        <taxon>Eurotiomycetidae</taxon>
        <taxon>Eurotiales</taxon>
        <taxon>Aspergillaceae</taxon>
        <taxon>Aspergillus</taxon>
        <taxon>Aspergillus subgen. Nidulantes</taxon>
    </lineage>
</organism>
<sequence>MALYQQSPASENRELSYCLKYQTASISKIKYKDKLLIFRNKGRIGCEEVLLSQQTQRRIPQGRFVAPQLQIQDFLQDFRVPWMTRLLIIPKVLLMLARSSLITHAHCTTRLQRSLRNRDDSPNPIINSLPAKAQDVIPSSFPPPFPRVQRSLKDRT</sequence>